<dbReference type="AlphaFoldDB" id="A0A448WRT6"/>
<protein>
    <submittedName>
        <fullName evidence="2">Uncharacterized protein</fullName>
    </submittedName>
</protein>
<name>A0A448WRT6_9PLAT</name>
<evidence type="ECO:0000313" key="2">
    <source>
        <dbReference type="EMBL" id="VEL18614.1"/>
    </source>
</evidence>
<sequence length="180" mass="20035">MEPQKRKPYPEEMETLLQRFALDDSTSAVDHTSFEQEIQSINGSQIRSDFDNLHASSACIELLNTPPPRSTTLSTLITQATNLDEEGKEQDKYDFPGSPEKDIFQQTAEVYKSCSDNGIVNKMGEGHDNTEFTSLTLSDTMDTIAFSQQLVSSRQPGFSVKEVGDEKESQGEEVSLDIKS</sequence>
<keyword evidence="3" id="KW-1185">Reference proteome</keyword>
<gene>
    <name evidence="2" type="ORF">PXEA_LOCUS12054</name>
</gene>
<proteinExistence type="predicted"/>
<evidence type="ECO:0000256" key="1">
    <source>
        <dbReference type="SAM" id="MobiDB-lite"/>
    </source>
</evidence>
<accession>A0A448WRT6</accession>
<dbReference type="Proteomes" id="UP000784294">
    <property type="component" value="Unassembled WGS sequence"/>
</dbReference>
<comment type="caution">
    <text evidence="2">The sequence shown here is derived from an EMBL/GenBank/DDBJ whole genome shotgun (WGS) entry which is preliminary data.</text>
</comment>
<dbReference type="EMBL" id="CAAALY010037791">
    <property type="protein sequence ID" value="VEL18614.1"/>
    <property type="molecule type" value="Genomic_DNA"/>
</dbReference>
<reference evidence="2" key="1">
    <citation type="submission" date="2018-11" db="EMBL/GenBank/DDBJ databases">
        <authorList>
            <consortium name="Pathogen Informatics"/>
        </authorList>
    </citation>
    <scope>NUCLEOTIDE SEQUENCE</scope>
</reference>
<feature type="region of interest" description="Disordered" evidence="1">
    <location>
        <begin position="154"/>
        <end position="180"/>
    </location>
</feature>
<evidence type="ECO:0000313" key="3">
    <source>
        <dbReference type="Proteomes" id="UP000784294"/>
    </source>
</evidence>
<feature type="compositionally biased region" description="Basic and acidic residues" evidence="1">
    <location>
        <begin position="162"/>
        <end position="180"/>
    </location>
</feature>
<organism evidence="2 3">
    <name type="scientific">Protopolystoma xenopodis</name>
    <dbReference type="NCBI Taxonomy" id="117903"/>
    <lineage>
        <taxon>Eukaryota</taxon>
        <taxon>Metazoa</taxon>
        <taxon>Spiralia</taxon>
        <taxon>Lophotrochozoa</taxon>
        <taxon>Platyhelminthes</taxon>
        <taxon>Monogenea</taxon>
        <taxon>Polyopisthocotylea</taxon>
        <taxon>Polystomatidea</taxon>
        <taxon>Polystomatidae</taxon>
        <taxon>Protopolystoma</taxon>
    </lineage>
</organism>